<dbReference type="OrthoDB" id="286090at2"/>
<keyword evidence="3" id="KW-0687">Ribonucleoprotein</keyword>
<dbReference type="FunFam" id="2.40.50.140:FF:000103">
    <property type="entry name" value="protein RRP5 homolog"/>
    <property type="match status" value="1"/>
</dbReference>
<comment type="similarity">
    <text evidence="1">Belongs to the bacterial ribosomal protein bS1 family.</text>
</comment>
<dbReference type="EMBL" id="FZNR01000030">
    <property type="protein sequence ID" value="SNS95637.1"/>
    <property type="molecule type" value="Genomic_DNA"/>
</dbReference>
<dbReference type="PANTHER" id="PTHR10724:SF7">
    <property type="entry name" value="SMALL RIBOSOMAL SUBUNIT PROTEIN BS1C"/>
    <property type="match status" value="1"/>
</dbReference>
<dbReference type="SUPFAM" id="SSF50249">
    <property type="entry name" value="Nucleic acid-binding proteins"/>
    <property type="match status" value="3"/>
</dbReference>
<accession>A0A239IQ06</accession>
<dbReference type="GO" id="GO:1990904">
    <property type="term" value="C:ribonucleoprotein complex"/>
    <property type="evidence" value="ECO:0007669"/>
    <property type="project" value="UniProtKB-KW"/>
</dbReference>
<dbReference type="GO" id="GO:0006412">
    <property type="term" value="P:translation"/>
    <property type="evidence" value="ECO:0007669"/>
    <property type="project" value="TreeGrafter"/>
</dbReference>
<dbReference type="InterPro" id="IPR035104">
    <property type="entry name" value="Ribosomal_protein_S1-like"/>
</dbReference>
<dbReference type="SMART" id="SM00316">
    <property type="entry name" value="S1"/>
    <property type="match status" value="3"/>
</dbReference>
<dbReference type="GO" id="GO:0005840">
    <property type="term" value="C:ribosome"/>
    <property type="evidence" value="ECO:0007669"/>
    <property type="project" value="UniProtKB-KW"/>
</dbReference>
<protein>
    <submittedName>
        <fullName evidence="6">Small subunit ribosomal protein S1</fullName>
    </submittedName>
</protein>
<dbReference type="InterPro" id="IPR050437">
    <property type="entry name" value="Ribos_protein_bS1-like"/>
</dbReference>
<dbReference type="Proteomes" id="UP000198415">
    <property type="component" value="Unassembled WGS sequence"/>
</dbReference>
<dbReference type="GO" id="GO:0003729">
    <property type="term" value="F:mRNA binding"/>
    <property type="evidence" value="ECO:0007669"/>
    <property type="project" value="TreeGrafter"/>
</dbReference>
<dbReference type="PANTHER" id="PTHR10724">
    <property type="entry name" value="30S RIBOSOMAL PROTEIN S1"/>
    <property type="match status" value="1"/>
</dbReference>
<keyword evidence="7" id="KW-1185">Reference proteome</keyword>
<dbReference type="InterPro" id="IPR003029">
    <property type="entry name" value="S1_domain"/>
</dbReference>
<evidence type="ECO:0000256" key="2">
    <source>
        <dbReference type="ARBA" id="ARBA00022980"/>
    </source>
</evidence>
<evidence type="ECO:0000313" key="7">
    <source>
        <dbReference type="Proteomes" id="UP000198415"/>
    </source>
</evidence>
<gene>
    <name evidence="6" type="ORF">SAMN06264365_13058</name>
</gene>
<dbReference type="PROSITE" id="PS50126">
    <property type="entry name" value="S1"/>
    <property type="match status" value="3"/>
</dbReference>
<dbReference type="GO" id="GO:0003735">
    <property type="term" value="F:structural constituent of ribosome"/>
    <property type="evidence" value="ECO:0007669"/>
    <property type="project" value="TreeGrafter"/>
</dbReference>
<dbReference type="Pfam" id="PF00575">
    <property type="entry name" value="S1"/>
    <property type="match status" value="3"/>
</dbReference>
<evidence type="ECO:0000256" key="1">
    <source>
        <dbReference type="ARBA" id="ARBA00006767"/>
    </source>
</evidence>
<sequence>MKTMEDDQSPTAFMATVSVGDTLTGTVAEITPSGVAVLLDGFAGDPVGFIGCLDFSWRSFQRSPGAIVQVGDRVSAEVITVDHLRRQVLLSRSATENPQLWAFLKALHRGQRLSGTVATIERFGVFVDLDDGPKHPTFPGVGFITMPELSWLTFEDPSEVIAAGQHVTCEVLAFDTTNGEARLSLRATQPDPFLDFAHTFQVGQILHGSVTKLVPFGAFVRVKDGIEGLIHLSELSTTPIETPDQAVQIGDEVIVTITEIDLLRRRLALSCHR</sequence>
<name>A0A239IQ06_9ACTN</name>
<proteinExistence type="inferred from homology"/>
<reference evidence="6 7" key="1">
    <citation type="submission" date="2017-06" db="EMBL/GenBank/DDBJ databases">
        <authorList>
            <person name="Kim H.J."/>
            <person name="Triplett B.A."/>
        </authorList>
    </citation>
    <scope>NUCLEOTIDE SEQUENCE [LARGE SCALE GENOMIC DNA]</scope>
    <source>
        <strain evidence="6 7">DSM 43151</strain>
    </source>
</reference>
<organism evidence="6 7">
    <name type="scientific">Actinoplanes regularis</name>
    <dbReference type="NCBI Taxonomy" id="52697"/>
    <lineage>
        <taxon>Bacteria</taxon>
        <taxon>Bacillati</taxon>
        <taxon>Actinomycetota</taxon>
        <taxon>Actinomycetes</taxon>
        <taxon>Micromonosporales</taxon>
        <taxon>Micromonosporaceae</taxon>
        <taxon>Actinoplanes</taxon>
    </lineage>
</organism>
<feature type="domain" description="S1 motif" evidence="5">
    <location>
        <begin position="110"/>
        <end position="186"/>
    </location>
</feature>
<dbReference type="InterPro" id="IPR012340">
    <property type="entry name" value="NA-bd_OB-fold"/>
</dbReference>
<dbReference type="Gene3D" id="2.40.50.140">
    <property type="entry name" value="Nucleic acid-binding proteins"/>
    <property type="match status" value="3"/>
</dbReference>
<keyword evidence="2 6" id="KW-0689">Ribosomal protein</keyword>
<evidence type="ECO:0000259" key="5">
    <source>
        <dbReference type="PROSITE" id="PS50126"/>
    </source>
</evidence>
<feature type="domain" description="S1 motif" evidence="5">
    <location>
        <begin position="20"/>
        <end position="93"/>
    </location>
</feature>
<dbReference type="CDD" id="cd00164">
    <property type="entry name" value="S1_like"/>
    <property type="match status" value="1"/>
</dbReference>
<evidence type="ECO:0000256" key="3">
    <source>
        <dbReference type="ARBA" id="ARBA00023274"/>
    </source>
</evidence>
<comment type="function">
    <text evidence="4">Binds mRNA; thus facilitating recognition of the initiation point. It is needed to translate mRNA with a short Shine-Dalgarno (SD) purine-rich sequence.</text>
</comment>
<evidence type="ECO:0000256" key="4">
    <source>
        <dbReference type="ARBA" id="ARBA00025604"/>
    </source>
</evidence>
<evidence type="ECO:0000313" key="6">
    <source>
        <dbReference type="EMBL" id="SNS95637.1"/>
    </source>
</evidence>
<feature type="domain" description="S1 motif" evidence="5">
    <location>
        <begin position="203"/>
        <end position="272"/>
    </location>
</feature>
<dbReference type="AlphaFoldDB" id="A0A239IQ06"/>
<dbReference type="PRINTS" id="PR00681">
    <property type="entry name" value="RIBOSOMALS1"/>
</dbReference>